<dbReference type="PANTHER" id="PTHR11280">
    <property type="entry name" value="GLUCOSAMINE-6-PHOSPHATE ISOMERASE"/>
    <property type="match status" value="1"/>
</dbReference>
<protein>
    <submittedName>
        <fullName evidence="3">Galactosamine-6-phosphate isomerase</fullName>
    </submittedName>
</protein>
<dbReference type="RefSeq" id="WP_093203504.1">
    <property type="nucleotide sequence ID" value="NZ_FNGS01000005.1"/>
</dbReference>
<evidence type="ECO:0000313" key="3">
    <source>
        <dbReference type="EMBL" id="SDM21798.1"/>
    </source>
</evidence>
<organism evidence="3 4">
    <name type="scientific">Siphonobacter aquaeclarae</name>
    <dbReference type="NCBI Taxonomy" id="563176"/>
    <lineage>
        <taxon>Bacteria</taxon>
        <taxon>Pseudomonadati</taxon>
        <taxon>Bacteroidota</taxon>
        <taxon>Cytophagia</taxon>
        <taxon>Cytophagales</taxon>
        <taxon>Cytophagaceae</taxon>
        <taxon>Siphonobacter</taxon>
    </lineage>
</organism>
<dbReference type="GO" id="GO:0004342">
    <property type="term" value="F:glucosamine-6-phosphate deaminase activity"/>
    <property type="evidence" value="ECO:0007669"/>
    <property type="project" value="InterPro"/>
</dbReference>
<dbReference type="PROSITE" id="PS01161">
    <property type="entry name" value="GLC_GALNAC_ISOMERASE"/>
    <property type="match status" value="1"/>
</dbReference>
<dbReference type="OrthoDB" id="9791139at2"/>
<dbReference type="GO" id="GO:0006043">
    <property type="term" value="P:glucosamine catabolic process"/>
    <property type="evidence" value="ECO:0007669"/>
    <property type="project" value="TreeGrafter"/>
</dbReference>
<dbReference type="Pfam" id="PF01182">
    <property type="entry name" value="Glucosamine_iso"/>
    <property type="match status" value="1"/>
</dbReference>
<dbReference type="InterPro" id="IPR004547">
    <property type="entry name" value="Glucosamine6P_isomerase"/>
</dbReference>
<dbReference type="EMBL" id="FNGS01000005">
    <property type="protein sequence ID" value="SDM21798.1"/>
    <property type="molecule type" value="Genomic_DNA"/>
</dbReference>
<sequence length="244" mass="26473">MQVLIAENHEEQSFQAAMRMVDVFRTKPDPVFCVASGDSPRLAYGLFVPLLLHSGIDFSRATFIGLDEWIGVMPDNPGSCHYFLRRYLFDPLGLSPEQFRLFDAQADDLTAECRAMDAFIAEKGGIDFMLVGIGMNGHIGFNEPGTDPGLRSHVVSLDATTTSVGQKYFAEKTSLKTGITLGLTQLAEARKAVLVASGARKAPIVQAALEGPVSTEVPASFLRRHSDATILLDREAGSQLKKGL</sequence>
<dbReference type="Proteomes" id="UP000198901">
    <property type="component" value="Unassembled WGS sequence"/>
</dbReference>
<feature type="domain" description="Glucosamine/galactosamine-6-phosphate isomerase" evidence="2">
    <location>
        <begin position="25"/>
        <end position="229"/>
    </location>
</feature>
<evidence type="ECO:0000313" key="4">
    <source>
        <dbReference type="Proteomes" id="UP000198901"/>
    </source>
</evidence>
<dbReference type="InterPro" id="IPR006148">
    <property type="entry name" value="Glc/Gal-6P_isomerase"/>
</dbReference>
<keyword evidence="1" id="KW-0378">Hydrolase</keyword>
<evidence type="ECO:0000259" key="2">
    <source>
        <dbReference type="Pfam" id="PF01182"/>
    </source>
</evidence>
<dbReference type="GO" id="GO:0016853">
    <property type="term" value="F:isomerase activity"/>
    <property type="evidence" value="ECO:0007669"/>
    <property type="project" value="UniProtKB-KW"/>
</dbReference>
<dbReference type="InterPro" id="IPR018321">
    <property type="entry name" value="Glucosamine6P_isomerase_CS"/>
</dbReference>
<keyword evidence="4" id="KW-1185">Reference proteome</keyword>
<dbReference type="InterPro" id="IPR037171">
    <property type="entry name" value="NagB/RpiA_transferase-like"/>
</dbReference>
<reference evidence="3 4" key="1">
    <citation type="submission" date="2016-10" db="EMBL/GenBank/DDBJ databases">
        <authorList>
            <person name="de Groot N.N."/>
        </authorList>
    </citation>
    <scope>NUCLEOTIDE SEQUENCE [LARGE SCALE GENOMIC DNA]</scope>
    <source>
        <strain evidence="3 4">DSM 21668</strain>
    </source>
</reference>
<dbReference type="STRING" id="563176.SAMN04488090_2871"/>
<dbReference type="AlphaFoldDB" id="A0A1G9REV7"/>
<proteinExistence type="predicted"/>
<dbReference type="GO" id="GO:0005975">
    <property type="term" value="P:carbohydrate metabolic process"/>
    <property type="evidence" value="ECO:0007669"/>
    <property type="project" value="InterPro"/>
</dbReference>
<dbReference type="GO" id="GO:0005737">
    <property type="term" value="C:cytoplasm"/>
    <property type="evidence" value="ECO:0007669"/>
    <property type="project" value="TreeGrafter"/>
</dbReference>
<dbReference type="PANTHER" id="PTHR11280:SF5">
    <property type="entry name" value="GLUCOSAMINE-6-PHOSPHATE ISOMERASE"/>
    <property type="match status" value="1"/>
</dbReference>
<gene>
    <name evidence="3" type="ORF">SAMN04488090_2871</name>
</gene>
<dbReference type="Gene3D" id="3.40.50.1360">
    <property type="match status" value="1"/>
</dbReference>
<accession>A0A1G9REV7</accession>
<evidence type="ECO:0000256" key="1">
    <source>
        <dbReference type="ARBA" id="ARBA00022801"/>
    </source>
</evidence>
<dbReference type="CDD" id="cd01399">
    <property type="entry name" value="GlcN6P_deaminase"/>
    <property type="match status" value="1"/>
</dbReference>
<keyword evidence="3" id="KW-0413">Isomerase</keyword>
<dbReference type="SUPFAM" id="SSF100950">
    <property type="entry name" value="NagB/RpiA/CoA transferase-like"/>
    <property type="match status" value="1"/>
</dbReference>
<dbReference type="GO" id="GO:0019262">
    <property type="term" value="P:N-acetylneuraminate catabolic process"/>
    <property type="evidence" value="ECO:0007669"/>
    <property type="project" value="TreeGrafter"/>
</dbReference>
<name>A0A1G9REV7_9BACT</name>
<dbReference type="GO" id="GO:0042802">
    <property type="term" value="F:identical protein binding"/>
    <property type="evidence" value="ECO:0007669"/>
    <property type="project" value="TreeGrafter"/>
</dbReference>
<dbReference type="GO" id="GO:0006046">
    <property type="term" value="P:N-acetylglucosamine catabolic process"/>
    <property type="evidence" value="ECO:0007669"/>
    <property type="project" value="TreeGrafter"/>
</dbReference>